<dbReference type="PANTHER" id="PTHR31836:SF28">
    <property type="entry name" value="SRCR DOMAIN-CONTAINING PROTEIN-RELATED"/>
    <property type="match status" value="1"/>
</dbReference>
<keyword evidence="5" id="KW-1185">Reference proteome</keyword>
<sequence>MGKIAKALGTAAAAMTIPLVMQGTAYADIPFGQPIQGNATYYDNSGYGACGTWINAGTEMLAAVSASYWTSPNPNNDPLCFGVFVEVTANGRTIRVPVKDKCPSCAPGHIDLSLPAFRALDDPARGNIPVTWKFVR</sequence>
<dbReference type="CDD" id="cd22273">
    <property type="entry name" value="DPBB_SPI-like"/>
    <property type="match status" value="1"/>
</dbReference>
<evidence type="ECO:0000259" key="3">
    <source>
        <dbReference type="Pfam" id="PF03330"/>
    </source>
</evidence>
<dbReference type="InterPro" id="IPR051477">
    <property type="entry name" value="Expansin_CellWall"/>
</dbReference>
<keyword evidence="1 2" id="KW-0732">Signal</keyword>
<gene>
    <name evidence="4" type="ORF">Arub01_51360</name>
</gene>
<dbReference type="EMBL" id="BSRZ01000018">
    <property type="protein sequence ID" value="GLW66892.1"/>
    <property type="molecule type" value="Genomic_DNA"/>
</dbReference>
<dbReference type="GO" id="GO:0004867">
    <property type="term" value="F:serine-type endopeptidase inhibitor activity"/>
    <property type="evidence" value="ECO:0007669"/>
    <property type="project" value="InterPro"/>
</dbReference>
<dbReference type="InterPro" id="IPR048197">
    <property type="entry name" value="Papain_inhib"/>
</dbReference>
<evidence type="ECO:0000313" key="5">
    <source>
        <dbReference type="Proteomes" id="UP001165124"/>
    </source>
</evidence>
<evidence type="ECO:0000313" key="4">
    <source>
        <dbReference type="EMBL" id="GLW66892.1"/>
    </source>
</evidence>
<evidence type="ECO:0000256" key="2">
    <source>
        <dbReference type="SAM" id="SignalP"/>
    </source>
</evidence>
<organism evidence="4 5">
    <name type="scientific">Actinomadura rubrobrunea</name>
    <dbReference type="NCBI Taxonomy" id="115335"/>
    <lineage>
        <taxon>Bacteria</taxon>
        <taxon>Bacillati</taxon>
        <taxon>Actinomycetota</taxon>
        <taxon>Actinomycetes</taxon>
        <taxon>Streptosporangiales</taxon>
        <taxon>Thermomonosporaceae</taxon>
        <taxon>Actinomadura</taxon>
    </lineage>
</organism>
<name>A0A9W6PZQ0_9ACTN</name>
<evidence type="ECO:0000256" key="1">
    <source>
        <dbReference type="ARBA" id="ARBA00022729"/>
    </source>
</evidence>
<comment type="caution">
    <text evidence="4">The sequence shown here is derived from an EMBL/GenBank/DDBJ whole genome shotgun (WGS) entry which is preliminary data.</text>
</comment>
<protein>
    <recommendedName>
        <fullName evidence="3">RlpA-like protein double-psi beta-barrel domain-containing protein</fullName>
    </recommendedName>
</protein>
<reference evidence="4" key="1">
    <citation type="submission" date="2023-02" db="EMBL/GenBank/DDBJ databases">
        <title>Actinomadura rubrobrunea NBRC 14622.</title>
        <authorList>
            <person name="Ichikawa N."/>
            <person name="Sato H."/>
            <person name="Tonouchi N."/>
        </authorList>
    </citation>
    <scope>NUCLEOTIDE SEQUENCE</scope>
    <source>
        <strain evidence="4">NBRC 14622</strain>
    </source>
</reference>
<accession>A0A9W6PZQ0</accession>
<dbReference type="Proteomes" id="UP001165124">
    <property type="component" value="Unassembled WGS sequence"/>
</dbReference>
<dbReference type="NCBIfam" id="NF041659">
    <property type="entry name" value="Papain_Inhib"/>
    <property type="match status" value="1"/>
</dbReference>
<dbReference type="Pfam" id="PF03330">
    <property type="entry name" value="DPBB_1"/>
    <property type="match status" value="1"/>
</dbReference>
<dbReference type="InterPro" id="IPR009009">
    <property type="entry name" value="RlpA-like_DPBB"/>
</dbReference>
<dbReference type="InterPro" id="IPR036908">
    <property type="entry name" value="RlpA-like_sf"/>
</dbReference>
<dbReference type="GO" id="GO:0004869">
    <property type="term" value="F:cysteine-type endopeptidase inhibitor activity"/>
    <property type="evidence" value="ECO:0007669"/>
    <property type="project" value="InterPro"/>
</dbReference>
<proteinExistence type="predicted"/>
<dbReference type="SUPFAM" id="SSF50685">
    <property type="entry name" value="Barwin-like endoglucanases"/>
    <property type="match status" value="1"/>
</dbReference>
<feature type="domain" description="RlpA-like protein double-psi beta-barrel" evidence="3">
    <location>
        <begin position="36"/>
        <end position="131"/>
    </location>
</feature>
<dbReference type="RefSeq" id="WP_067908710.1">
    <property type="nucleotide sequence ID" value="NZ_BSRZ01000018.1"/>
</dbReference>
<dbReference type="AlphaFoldDB" id="A0A9W6PZQ0"/>
<dbReference type="PANTHER" id="PTHR31836">
    <property type="match status" value="1"/>
</dbReference>
<feature type="chain" id="PRO_5040811412" description="RlpA-like protein double-psi beta-barrel domain-containing protein" evidence="2">
    <location>
        <begin position="28"/>
        <end position="136"/>
    </location>
</feature>
<dbReference type="Gene3D" id="2.40.40.10">
    <property type="entry name" value="RlpA-like domain"/>
    <property type="match status" value="1"/>
</dbReference>
<feature type="signal peptide" evidence="2">
    <location>
        <begin position="1"/>
        <end position="27"/>
    </location>
</feature>